<accession>A0ABS9K626</accession>
<proteinExistence type="predicted"/>
<gene>
    <name evidence="1" type="ORF">LZ012_16590</name>
</gene>
<name>A0ABS9K626_9RHOO</name>
<sequence>MDITETAGGLTATAHQTVDRIADAASRTAEDLARRKERLNVGRAELLTNCRNYINENPGMSLGVAVAAGFLLRHLIRPR</sequence>
<dbReference type="EMBL" id="JAKLTN010000004">
    <property type="protein sequence ID" value="MCG2578617.1"/>
    <property type="molecule type" value="Genomic_DNA"/>
</dbReference>
<protein>
    <recommendedName>
        <fullName evidence="3">DUF883 domain-containing protein</fullName>
    </recommendedName>
</protein>
<evidence type="ECO:0008006" key="3">
    <source>
        <dbReference type="Google" id="ProtNLM"/>
    </source>
</evidence>
<dbReference type="RefSeq" id="WP_275711998.1">
    <property type="nucleotide sequence ID" value="NZ_JAKLTN010000004.1"/>
</dbReference>
<comment type="caution">
    <text evidence="1">The sequence shown here is derived from an EMBL/GenBank/DDBJ whole genome shotgun (WGS) entry which is preliminary data.</text>
</comment>
<evidence type="ECO:0000313" key="1">
    <source>
        <dbReference type="EMBL" id="MCG2578617.1"/>
    </source>
</evidence>
<keyword evidence="2" id="KW-1185">Reference proteome</keyword>
<evidence type="ECO:0000313" key="2">
    <source>
        <dbReference type="Proteomes" id="UP001165384"/>
    </source>
</evidence>
<reference evidence="1" key="1">
    <citation type="submission" date="2022-01" db="EMBL/GenBank/DDBJ databases">
        <authorList>
            <person name="Jo J.-H."/>
            <person name="Im W.-T."/>
        </authorList>
    </citation>
    <scope>NUCLEOTIDE SEQUENCE</scope>
    <source>
        <strain evidence="1">XY25</strain>
    </source>
</reference>
<dbReference type="Proteomes" id="UP001165384">
    <property type="component" value="Unassembled WGS sequence"/>
</dbReference>
<organism evidence="1 2">
    <name type="scientific">Dechloromonas hankyongensis</name>
    <dbReference type="NCBI Taxonomy" id="2908002"/>
    <lineage>
        <taxon>Bacteria</taxon>
        <taxon>Pseudomonadati</taxon>
        <taxon>Pseudomonadota</taxon>
        <taxon>Betaproteobacteria</taxon>
        <taxon>Rhodocyclales</taxon>
        <taxon>Azonexaceae</taxon>
        <taxon>Dechloromonas</taxon>
    </lineage>
</organism>